<evidence type="ECO:0000313" key="2">
    <source>
        <dbReference type="EMBL" id="TKB48625.1"/>
    </source>
</evidence>
<accession>A0A4U1BF39</accession>
<keyword evidence="1" id="KW-1133">Transmembrane helix</keyword>
<protein>
    <recommendedName>
        <fullName evidence="4">Superinfection exclusion protein B</fullName>
    </recommendedName>
</protein>
<organism evidence="2 3">
    <name type="scientific">Ferrimonas sediminicola</name>
    <dbReference type="NCBI Taxonomy" id="2569538"/>
    <lineage>
        <taxon>Bacteria</taxon>
        <taxon>Pseudomonadati</taxon>
        <taxon>Pseudomonadota</taxon>
        <taxon>Gammaproteobacteria</taxon>
        <taxon>Alteromonadales</taxon>
        <taxon>Ferrimonadaceae</taxon>
        <taxon>Ferrimonas</taxon>
    </lineage>
</organism>
<dbReference type="AlphaFoldDB" id="A0A4U1BF39"/>
<evidence type="ECO:0000256" key="1">
    <source>
        <dbReference type="SAM" id="Phobius"/>
    </source>
</evidence>
<evidence type="ECO:0000313" key="3">
    <source>
        <dbReference type="Proteomes" id="UP000305674"/>
    </source>
</evidence>
<name>A0A4U1BF39_9GAMM</name>
<dbReference type="Proteomes" id="UP000305674">
    <property type="component" value="Unassembled WGS sequence"/>
</dbReference>
<gene>
    <name evidence="2" type="ORF">FCL40_10715</name>
</gene>
<keyword evidence="1" id="KW-0472">Membrane</keyword>
<dbReference type="InterPro" id="IPR025982">
    <property type="entry name" value="SieB"/>
</dbReference>
<feature type="transmembrane region" description="Helical" evidence="1">
    <location>
        <begin position="20"/>
        <end position="38"/>
    </location>
</feature>
<dbReference type="RefSeq" id="WP_136853302.1">
    <property type="nucleotide sequence ID" value="NZ_SWCI01000006.1"/>
</dbReference>
<sequence length="201" mass="22373">MGSRESQFHALTTAPLYKLALWLLVTSLALLWLPVQWAQSLYLQQWVSHYASWLGLTVVASAAYLATLVGRLLFQRLMQQRLAAQQKLMVEEKVQTLDNTERAILREFILQGRGSVPMPLNHHGVSALVDAGILARAGSVEEYAIEGPVAPLKITAIARGKITRKVLRLPEGQLSEEQRERLLASRPEFAANLSRSSRHAA</sequence>
<dbReference type="EMBL" id="SWCI01000006">
    <property type="protein sequence ID" value="TKB48625.1"/>
    <property type="molecule type" value="Genomic_DNA"/>
</dbReference>
<keyword evidence="3" id="KW-1185">Reference proteome</keyword>
<dbReference type="Pfam" id="PF14163">
    <property type="entry name" value="SieB"/>
    <property type="match status" value="1"/>
</dbReference>
<comment type="caution">
    <text evidence="2">The sequence shown here is derived from an EMBL/GenBank/DDBJ whole genome shotgun (WGS) entry which is preliminary data.</text>
</comment>
<proteinExistence type="predicted"/>
<dbReference type="OrthoDB" id="1347838at2"/>
<feature type="transmembrane region" description="Helical" evidence="1">
    <location>
        <begin position="50"/>
        <end position="74"/>
    </location>
</feature>
<reference evidence="2 3" key="1">
    <citation type="submission" date="2019-04" db="EMBL/GenBank/DDBJ databases">
        <authorList>
            <person name="Hwang J.C."/>
        </authorList>
    </citation>
    <scope>NUCLEOTIDE SEQUENCE [LARGE SCALE GENOMIC DNA]</scope>
    <source>
        <strain evidence="2 3">IMCC35001</strain>
    </source>
</reference>
<keyword evidence="1" id="KW-0812">Transmembrane</keyword>
<evidence type="ECO:0008006" key="4">
    <source>
        <dbReference type="Google" id="ProtNLM"/>
    </source>
</evidence>